<accession>A0A4R7YR86</accession>
<evidence type="ECO:0000313" key="2">
    <source>
        <dbReference type="Proteomes" id="UP000294697"/>
    </source>
</evidence>
<sequence length="232" mass="27225">MNKSTISDLLLTGLESFLEVNNISQSEIFEKVIAKILKMNELDHLIDSATEDIFKFQFLLLKETDRGVALMSAAYLENSLEFLLKKYFIKNISSKDDPFNKYGFLSSFSSKIDLTYMLGLISYKTKQELNQIRKMRNTFAHSADFIDFDKQSLSDKCDNLNEYKKLEDSSPRDIFIDAVFRLSGIIYTTRLEIDERQEKNDRDSYQFDIRELIPDFKKEFLKELKGYIKNIE</sequence>
<dbReference type="PANTHER" id="PTHR37941:SF1">
    <property type="entry name" value="FUMARASE E-RELATED"/>
    <property type="match status" value="1"/>
</dbReference>
<dbReference type="SUPFAM" id="SSF158668">
    <property type="entry name" value="MtlR-like"/>
    <property type="match status" value="1"/>
</dbReference>
<protein>
    <recommendedName>
        <fullName evidence="3">Mannitol repressor</fullName>
    </recommendedName>
</protein>
<organism evidence="1 2">
    <name type="scientific">Halanaerobium saccharolyticum</name>
    <dbReference type="NCBI Taxonomy" id="43595"/>
    <lineage>
        <taxon>Bacteria</taxon>
        <taxon>Bacillati</taxon>
        <taxon>Bacillota</taxon>
        <taxon>Clostridia</taxon>
        <taxon>Halanaerobiales</taxon>
        <taxon>Halanaerobiaceae</taxon>
        <taxon>Halanaerobium</taxon>
    </lineage>
</organism>
<dbReference type="EMBL" id="SODA01000049">
    <property type="protein sequence ID" value="TDV97313.1"/>
    <property type="molecule type" value="Genomic_DNA"/>
</dbReference>
<name>A0A4R7YR86_9FIRM</name>
<dbReference type="GO" id="GO:0045892">
    <property type="term" value="P:negative regulation of DNA-templated transcription"/>
    <property type="evidence" value="ECO:0007669"/>
    <property type="project" value="TreeGrafter"/>
</dbReference>
<dbReference type="Gene3D" id="1.20.120.330">
    <property type="entry name" value="Nucleotidyltransferases domain 2"/>
    <property type="match status" value="1"/>
</dbReference>
<dbReference type="PANTHER" id="PTHR37941">
    <property type="entry name" value="FUMARASE E-RELATED"/>
    <property type="match status" value="1"/>
</dbReference>
<gene>
    <name evidence="1" type="ORF">C8C77_1497</name>
</gene>
<dbReference type="AlphaFoldDB" id="A0A4R7YR86"/>
<dbReference type="RefSeq" id="WP_111573529.1">
    <property type="nucleotide sequence ID" value="NZ_QLME01000044.1"/>
</dbReference>
<evidence type="ECO:0000313" key="1">
    <source>
        <dbReference type="EMBL" id="TDV97313.1"/>
    </source>
</evidence>
<dbReference type="InterPro" id="IPR038026">
    <property type="entry name" value="MtlR-like_sf"/>
</dbReference>
<dbReference type="OrthoDB" id="9814134at2"/>
<proteinExistence type="predicted"/>
<comment type="caution">
    <text evidence="1">The sequence shown here is derived from an EMBL/GenBank/DDBJ whole genome shotgun (WGS) entry which is preliminary data.</text>
</comment>
<dbReference type="InterPro" id="IPR007761">
    <property type="entry name" value="MtlR-like"/>
</dbReference>
<evidence type="ECO:0008006" key="3">
    <source>
        <dbReference type="Google" id="ProtNLM"/>
    </source>
</evidence>
<dbReference type="Proteomes" id="UP000294697">
    <property type="component" value="Unassembled WGS sequence"/>
</dbReference>
<reference evidence="1 2" key="1">
    <citation type="submission" date="2019-03" db="EMBL/GenBank/DDBJ databases">
        <title>Subsurface microbial communities from deep shales in Ohio and West Virginia, USA.</title>
        <authorList>
            <person name="Wrighton K."/>
        </authorList>
    </citation>
    <scope>NUCLEOTIDE SEQUENCE [LARGE SCALE GENOMIC DNA]</scope>
    <source>
        <strain evidence="1 2">MSL9.2</strain>
    </source>
</reference>